<name>A0ABR1W7W9_9PEZI</name>
<evidence type="ECO:0000313" key="1">
    <source>
        <dbReference type="EMBL" id="KAK8078274.1"/>
    </source>
</evidence>
<proteinExistence type="predicted"/>
<reference evidence="1 2" key="1">
    <citation type="submission" date="2023-01" db="EMBL/GenBank/DDBJ databases">
        <title>Analysis of 21 Apiospora genomes using comparative genomics revels a genus with tremendous synthesis potential of carbohydrate active enzymes and secondary metabolites.</title>
        <authorList>
            <person name="Sorensen T."/>
        </authorList>
    </citation>
    <scope>NUCLEOTIDE SEQUENCE [LARGE SCALE GENOMIC DNA]</scope>
    <source>
        <strain evidence="1 2">CBS 83171</strain>
    </source>
</reference>
<keyword evidence="2" id="KW-1185">Reference proteome</keyword>
<gene>
    <name evidence="1" type="ORF">PG996_004444</name>
</gene>
<protein>
    <submittedName>
        <fullName evidence="1">Uncharacterized protein</fullName>
    </submittedName>
</protein>
<dbReference type="Proteomes" id="UP001446871">
    <property type="component" value="Unassembled WGS sequence"/>
</dbReference>
<organism evidence="1 2">
    <name type="scientific">Apiospora saccharicola</name>
    <dbReference type="NCBI Taxonomy" id="335842"/>
    <lineage>
        <taxon>Eukaryota</taxon>
        <taxon>Fungi</taxon>
        <taxon>Dikarya</taxon>
        <taxon>Ascomycota</taxon>
        <taxon>Pezizomycotina</taxon>
        <taxon>Sordariomycetes</taxon>
        <taxon>Xylariomycetidae</taxon>
        <taxon>Amphisphaeriales</taxon>
        <taxon>Apiosporaceae</taxon>
        <taxon>Apiospora</taxon>
    </lineage>
</organism>
<evidence type="ECO:0000313" key="2">
    <source>
        <dbReference type="Proteomes" id="UP001446871"/>
    </source>
</evidence>
<comment type="caution">
    <text evidence="1">The sequence shown here is derived from an EMBL/GenBank/DDBJ whole genome shotgun (WGS) entry which is preliminary data.</text>
</comment>
<dbReference type="EMBL" id="JAQQWM010000002">
    <property type="protein sequence ID" value="KAK8078274.1"/>
    <property type="molecule type" value="Genomic_DNA"/>
</dbReference>
<accession>A0ABR1W7W9</accession>
<sequence length="174" mass="19678">MSYSIPVKDERGIVRGLVPVCFEADLAARKYQLKGTQYNDYAWFEYRRADGLAPGTVLQTIADLLTSVLREMHNQEVPQEIALKSLGLRVFIVRGYEAPREVDLMTTFSAATNTNTVANPQQQQIQVQNNARLGSWVEWGILQKDPAKFRVIENRYQQPEGQGGMKVQDSDDLS</sequence>